<dbReference type="SUPFAM" id="SSF102114">
    <property type="entry name" value="Radical SAM enzymes"/>
    <property type="match status" value="1"/>
</dbReference>
<dbReference type="Proteomes" id="UP000824162">
    <property type="component" value="Unassembled WGS sequence"/>
</dbReference>
<dbReference type="InterPro" id="IPR013704">
    <property type="entry name" value="UPF0313_N"/>
</dbReference>
<proteinExistence type="inferred from homology"/>
<dbReference type="HAMAP" id="MF_01251">
    <property type="entry name" value="UPF0313"/>
    <property type="match status" value="1"/>
</dbReference>
<evidence type="ECO:0000256" key="1">
    <source>
        <dbReference type="ARBA" id="ARBA00022485"/>
    </source>
</evidence>
<keyword evidence="5" id="KW-0411">Iron-sulfur</keyword>
<dbReference type="Gene3D" id="3.80.30.20">
    <property type="entry name" value="tm_1862 like domain"/>
    <property type="match status" value="1"/>
</dbReference>
<accession>A0A9D1PR49</accession>
<sequence length="550" mass="62287">MDNFLPISQHDLNKRGIKQLDFVYVIGDAYVDHPSFGHAIISRVLEHSGYTVGIIAQPDWRSSGDFMRLGRPRLGFLVMSGNIDPMVNRYTAAKRVRNTDLYSPGGKAGKRPDRACIVYCNRIREAYGDVPIIIGGIEASLRRFAHYDYWSDRVRRSILIDSGADLLIYGMGERQVAEAAELLAAGVPVSEIKGVRGTAYLEGDKALLPYDGVLLPSYSEVCGSRRKYAEATRMQYEEQDYVRGRPLVQLDRDRYLVQNPPAKPLSQQELDDVYALPYTRTYHPVYKKQGGVPALKEVEFSITSCRGCFGGCNFCALTLHQGRTVTSRSHESIIAEAKLLTGLKNFKGYIHDVGGPTANFRAPACREQEKRGVCRGKQCLFPEPCRNLIADHSDYIGLLRKLRQLPKVKRVFVRSGIRFDYCMADKDETFLYELIKYHVSGQLKVAPEHVSDNTLKYMGKPKHSVFEAFRKKYYDINKKLGKEQYLVPYLMSSHPGCTLKDAVKLAEYLRDIGHCPEQVQDFYPTPGSISTCMYYTGIDPRTMKEVYVPK</sequence>
<dbReference type="InterPro" id="IPR023404">
    <property type="entry name" value="rSAM_horseshoe"/>
</dbReference>
<dbReference type="Pfam" id="PF08497">
    <property type="entry name" value="Radical_SAM_N"/>
    <property type="match status" value="1"/>
</dbReference>
<gene>
    <name evidence="7" type="ORF">H9900_06270</name>
</gene>
<organism evidence="7 8">
    <name type="scientific">Candidatus Monoglobus merdigallinarum</name>
    <dbReference type="NCBI Taxonomy" id="2838698"/>
    <lineage>
        <taxon>Bacteria</taxon>
        <taxon>Bacillati</taxon>
        <taxon>Bacillota</taxon>
        <taxon>Clostridia</taxon>
        <taxon>Monoglobales</taxon>
        <taxon>Monoglobaceae</taxon>
        <taxon>Monoglobus</taxon>
    </lineage>
</organism>
<dbReference type="GO" id="GO:0046872">
    <property type="term" value="F:metal ion binding"/>
    <property type="evidence" value="ECO:0007669"/>
    <property type="project" value="UniProtKB-KW"/>
</dbReference>
<feature type="domain" description="Radical SAM core" evidence="6">
    <location>
        <begin position="294"/>
        <end position="550"/>
    </location>
</feature>
<dbReference type="InterPro" id="IPR058240">
    <property type="entry name" value="rSAM_sf"/>
</dbReference>
<dbReference type="InterPro" id="IPR006638">
    <property type="entry name" value="Elp3/MiaA/NifB-like_rSAM"/>
</dbReference>
<evidence type="ECO:0000259" key="6">
    <source>
        <dbReference type="PROSITE" id="PS51918"/>
    </source>
</evidence>
<comment type="caution">
    <text evidence="7">The sequence shown here is derived from an EMBL/GenBank/DDBJ whole genome shotgun (WGS) entry which is preliminary data.</text>
</comment>
<dbReference type="InterPro" id="IPR007197">
    <property type="entry name" value="rSAM"/>
</dbReference>
<keyword evidence="3" id="KW-0479">Metal-binding</keyword>
<keyword evidence="4" id="KW-0408">Iron</keyword>
<dbReference type="PANTHER" id="PTHR32331:SF0">
    <property type="entry name" value="UPF0313 PROTEIN YGIQ"/>
    <property type="match status" value="1"/>
</dbReference>
<dbReference type="PROSITE" id="PS51918">
    <property type="entry name" value="RADICAL_SAM"/>
    <property type="match status" value="1"/>
</dbReference>
<reference evidence="7" key="2">
    <citation type="submission" date="2021-04" db="EMBL/GenBank/DDBJ databases">
        <authorList>
            <person name="Gilroy R."/>
        </authorList>
    </citation>
    <scope>NUCLEOTIDE SEQUENCE</scope>
    <source>
        <strain evidence="7">5790</strain>
    </source>
</reference>
<evidence type="ECO:0000313" key="8">
    <source>
        <dbReference type="Proteomes" id="UP000824162"/>
    </source>
</evidence>
<dbReference type="GO" id="GO:0003824">
    <property type="term" value="F:catalytic activity"/>
    <property type="evidence" value="ECO:0007669"/>
    <property type="project" value="InterPro"/>
</dbReference>
<feature type="non-terminal residue" evidence="7">
    <location>
        <position position="550"/>
    </location>
</feature>
<keyword evidence="2" id="KW-0949">S-adenosyl-L-methionine</keyword>
<evidence type="ECO:0000256" key="5">
    <source>
        <dbReference type="ARBA" id="ARBA00023014"/>
    </source>
</evidence>
<evidence type="ECO:0000313" key="7">
    <source>
        <dbReference type="EMBL" id="HIV86392.1"/>
    </source>
</evidence>
<dbReference type="SFLD" id="SFLDG01069">
    <property type="entry name" value="UPF0313"/>
    <property type="match status" value="1"/>
</dbReference>
<dbReference type="InterPro" id="IPR022946">
    <property type="entry name" value="UPF0313"/>
</dbReference>
<keyword evidence="1" id="KW-0004">4Fe-4S</keyword>
<evidence type="ECO:0000256" key="2">
    <source>
        <dbReference type="ARBA" id="ARBA00022691"/>
    </source>
</evidence>
<reference evidence="7" key="1">
    <citation type="journal article" date="2021" name="PeerJ">
        <title>Extensive microbial diversity within the chicken gut microbiome revealed by metagenomics and culture.</title>
        <authorList>
            <person name="Gilroy R."/>
            <person name="Ravi A."/>
            <person name="Getino M."/>
            <person name="Pursley I."/>
            <person name="Horton D.L."/>
            <person name="Alikhan N.F."/>
            <person name="Baker D."/>
            <person name="Gharbi K."/>
            <person name="Hall N."/>
            <person name="Watson M."/>
            <person name="Adriaenssens E.M."/>
            <person name="Foster-Nyarko E."/>
            <person name="Jarju S."/>
            <person name="Secka A."/>
            <person name="Antonio M."/>
            <person name="Oren A."/>
            <person name="Chaudhuri R.R."/>
            <person name="La Ragione R."/>
            <person name="Hildebrand F."/>
            <person name="Pallen M.J."/>
        </authorList>
    </citation>
    <scope>NUCLEOTIDE SEQUENCE</scope>
    <source>
        <strain evidence="7">5790</strain>
    </source>
</reference>
<dbReference type="Pfam" id="PF11842">
    <property type="entry name" value="DUF3362"/>
    <property type="match status" value="1"/>
</dbReference>
<dbReference type="PANTHER" id="PTHR32331">
    <property type="entry name" value="UPF0313 PROTEIN YGIQ"/>
    <property type="match status" value="1"/>
</dbReference>
<dbReference type="InterPro" id="IPR024560">
    <property type="entry name" value="UPF0313_C"/>
</dbReference>
<dbReference type="AlphaFoldDB" id="A0A9D1PR49"/>
<evidence type="ECO:0000256" key="3">
    <source>
        <dbReference type="ARBA" id="ARBA00022723"/>
    </source>
</evidence>
<evidence type="ECO:0000256" key="4">
    <source>
        <dbReference type="ARBA" id="ARBA00023004"/>
    </source>
</evidence>
<dbReference type="SFLD" id="SFLDS00029">
    <property type="entry name" value="Radical_SAM"/>
    <property type="match status" value="1"/>
</dbReference>
<dbReference type="GO" id="GO:0051539">
    <property type="term" value="F:4 iron, 4 sulfur cluster binding"/>
    <property type="evidence" value="ECO:0007669"/>
    <property type="project" value="UniProtKB-KW"/>
</dbReference>
<dbReference type="EMBL" id="DXIJ01000135">
    <property type="protein sequence ID" value="HIV86392.1"/>
    <property type="molecule type" value="Genomic_DNA"/>
</dbReference>
<dbReference type="SFLD" id="SFLDG01082">
    <property type="entry name" value="B12-binding_domain_containing"/>
    <property type="match status" value="1"/>
</dbReference>
<dbReference type="NCBIfam" id="TIGR03904">
    <property type="entry name" value="SAM_YgiQ"/>
    <property type="match status" value="1"/>
</dbReference>
<name>A0A9D1PR49_9FIRM</name>
<protein>
    <submittedName>
        <fullName evidence="7">YgiQ family radical SAM protein</fullName>
    </submittedName>
</protein>
<dbReference type="SMART" id="SM00729">
    <property type="entry name" value="Elp3"/>
    <property type="match status" value="1"/>
</dbReference>